<evidence type="ECO:0008006" key="5">
    <source>
        <dbReference type="Google" id="ProtNLM"/>
    </source>
</evidence>
<dbReference type="RefSeq" id="WP_182462583.1">
    <property type="nucleotide sequence ID" value="NZ_CP059732.1"/>
</dbReference>
<reference evidence="3 4" key="1">
    <citation type="submission" date="2020-07" db="EMBL/GenBank/DDBJ databases">
        <title>Spirosoma foliorum sp. nov., isolated from the leaves on the Nejang mountain Korea, Republic of.</title>
        <authorList>
            <person name="Ho H."/>
            <person name="Lee Y.-J."/>
            <person name="Nurcahyanto D.-A."/>
            <person name="Kim S.-G."/>
        </authorList>
    </citation>
    <scope>NUCLEOTIDE SEQUENCE [LARGE SCALE GENOMIC DNA]</scope>
    <source>
        <strain evidence="3 4">PL0136</strain>
    </source>
</reference>
<protein>
    <recommendedName>
        <fullName evidence="5">Periplasmic heavy metal sensor</fullName>
    </recommendedName>
</protein>
<feature type="region of interest" description="Disordered" evidence="1">
    <location>
        <begin position="165"/>
        <end position="188"/>
    </location>
</feature>
<dbReference type="EMBL" id="CP059732">
    <property type="protein sequence ID" value="QMW05237.1"/>
    <property type="molecule type" value="Genomic_DNA"/>
</dbReference>
<dbReference type="Proteomes" id="UP000515369">
    <property type="component" value="Chromosome"/>
</dbReference>
<organism evidence="3 4">
    <name type="scientific">Spirosoma foliorum</name>
    <dbReference type="NCBI Taxonomy" id="2710596"/>
    <lineage>
        <taxon>Bacteria</taxon>
        <taxon>Pseudomonadati</taxon>
        <taxon>Bacteroidota</taxon>
        <taxon>Cytophagia</taxon>
        <taxon>Cytophagales</taxon>
        <taxon>Cytophagaceae</taxon>
        <taxon>Spirosoma</taxon>
    </lineage>
</organism>
<gene>
    <name evidence="3" type="ORF">H3H32_10285</name>
</gene>
<keyword evidence="4" id="KW-1185">Reference proteome</keyword>
<evidence type="ECO:0000313" key="3">
    <source>
        <dbReference type="EMBL" id="QMW05237.1"/>
    </source>
</evidence>
<sequence>MTSSLPRLFLSCLVCLSLSLFLTAHSFGQYGGYGGGYGGGGYGGGRMGGMSGMNQMPSTPRSSVPNIAGDMAMKETKWLKENLSLTKDQLKEVKRLNNEYASQQQDAIKDIVGANGGAGGRPSPETIKQIREMMMMFNEEKEEKLKPILTPEQWTLYQSKKADMQKEIGGFRPPAPKADSLSKVGNQP</sequence>
<feature type="chain" id="PRO_5028969201" description="Periplasmic heavy metal sensor" evidence="2">
    <location>
        <begin position="27"/>
        <end position="188"/>
    </location>
</feature>
<evidence type="ECO:0000313" key="4">
    <source>
        <dbReference type="Proteomes" id="UP000515369"/>
    </source>
</evidence>
<proteinExistence type="predicted"/>
<keyword evidence="2" id="KW-0732">Signal</keyword>
<name>A0A7G5H295_9BACT</name>
<evidence type="ECO:0000256" key="1">
    <source>
        <dbReference type="SAM" id="MobiDB-lite"/>
    </source>
</evidence>
<dbReference type="AlphaFoldDB" id="A0A7G5H295"/>
<feature type="signal peptide" evidence="2">
    <location>
        <begin position="1"/>
        <end position="26"/>
    </location>
</feature>
<dbReference type="KEGG" id="sfol:H3H32_10285"/>
<accession>A0A7G5H295</accession>
<evidence type="ECO:0000256" key="2">
    <source>
        <dbReference type="SAM" id="SignalP"/>
    </source>
</evidence>